<dbReference type="PANTHER" id="PTHR24228">
    <property type="entry name" value="B2 BRADYKININ RECEPTOR/ANGIOTENSIN II RECEPTOR"/>
    <property type="match status" value="1"/>
</dbReference>
<dbReference type="GeneID" id="119735152"/>
<feature type="transmembrane region" description="Helical" evidence="10">
    <location>
        <begin position="270"/>
        <end position="293"/>
    </location>
</feature>
<dbReference type="GO" id="GO:0005886">
    <property type="term" value="C:plasma membrane"/>
    <property type="evidence" value="ECO:0007669"/>
    <property type="project" value="UniProtKB-SubCell"/>
</dbReference>
<dbReference type="Pfam" id="PF00001">
    <property type="entry name" value="7tm_1"/>
    <property type="match status" value="1"/>
</dbReference>
<keyword evidence="2" id="KW-1003">Cell membrane</keyword>
<feature type="transmembrane region" description="Helical" evidence="10">
    <location>
        <begin position="143"/>
        <end position="164"/>
    </location>
</feature>
<comment type="subcellular location">
    <subcellularLocation>
        <location evidence="1">Cell membrane</location>
        <topology evidence="1">Multi-pass membrane protein</topology>
    </subcellularLocation>
</comment>
<evidence type="ECO:0000256" key="6">
    <source>
        <dbReference type="ARBA" id="ARBA00023136"/>
    </source>
</evidence>
<keyword evidence="7" id="KW-0675">Receptor</keyword>
<evidence type="ECO:0000259" key="11">
    <source>
        <dbReference type="PROSITE" id="PS50262"/>
    </source>
</evidence>
<evidence type="ECO:0000256" key="8">
    <source>
        <dbReference type="ARBA" id="ARBA00023224"/>
    </source>
</evidence>
<evidence type="ECO:0000256" key="9">
    <source>
        <dbReference type="SAM" id="MobiDB-lite"/>
    </source>
</evidence>
<feature type="transmembrane region" description="Helical" evidence="10">
    <location>
        <begin position="305"/>
        <end position="326"/>
    </location>
</feature>
<dbReference type="InterPro" id="IPR000276">
    <property type="entry name" value="GPCR_Rhodpsn"/>
</dbReference>
<dbReference type="AlphaFoldDB" id="A0A914AMG2"/>
<protein>
    <recommendedName>
        <fullName evidence="11">G-protein coupled receptors family 1 profile domain-containing protein</fullName>
    </recommendedName>
</protein>
<dbReference type="Proteomes" id="UP000887568">
    <property type="component" value="Unplaced"/>
</dbReference>
<feature type="transmembrane region" description="Helical" evidence="10">
    <location>
        <begin position="27"/>
        <end position="49"/>
    </location>
</feature>
<evidence type="ECO:0000256" key="10">
    <source>
        <dbReference type="SAM" id="Phobius"/>
    </source>
</evidence>
<feature type="region of interest" description="Disordered" evidence="9">
    <location>
        <begin position="244"/>
        <end position="268"/>
    </location>
</feature>
<dbReference type="PANTHER" id="PTHR24228:SF72">
    <property type="entry name" value="G-PROTEIN COUPLED RECEPTORS FAMILY 1 PROFILE DOMAIN-CONTAINING PROTEIN"/>
    <property type="match status" value="1"/>
</dbReference>
<keyword evidence="13" id="KW-1185">Reference proteome</keyword>
<keyword evidence="4 10" id="KW-1133">Transmembrane helix</keyword>
<keyword evidence="6 10" id="KW-0472">Membrane</keyword>
<feature type="transmembrane region" description="Helical" evidence="10">
    <location>
        <begin position="61"/>
        <end position="83"/>
    </location>
</feature>
<sequence length="364" mass="40104">MPNVTPTDDEGSVASVYDSYGEKQLLAALYGLISFAGVIGNSAVVLAPILSRKPRTTTNVFVINLAVADLLTCLGLPIMILAVLSESKEQLLIPPPLCAVQGFLFVVCIGCSMNSIASVAFYRALITRRTNQSRRIWMFNRRGLAATVAMNWLVPVAFSILPILSQAGSYEYNTNLSTCSFNLTAQGSGTFSTITVALYALQFVFVFASSAFIVFSVRKHIQRVNVVPQQPIAVVSAVMRLPGRQSGTHGEGHPSAQHPRNRHQRMPRRSVDVTSTLFLVVFCFMVCCTPYLVAVVALKGNAQKYLPFLAALLITNSCINPVIYTARHPDFKEVCRCIMLCRLSEIPRKSSFLQSLLRFRERRS</sequence>
<keyword evidence="3 10" id="KW-0812">Transmembrane</keyword>
<dbReference type="CDD" id="cd00637">
    <property type="entry name" value="7tm_classA_rhodopsin-like"/>
    <property type="match status" value="1"/>
</dbReference>
<evidence type="ECO:0000256" key="3">
    <source>
        <dbReference type="ARBA" id="ARBA00022692"/>
    </source>
</evidence>
<dbReference type="InterPro" id="IPR017452">
    <property type="entry name" value="GPCR_Rhodpsn_7TM"/>
</dbReference>
<reference evidence="12" key="1">
    <citation type="submission" date="2022-11" db="UniProtKB">
        <authorList>
            <consortium name="EnsemblMetazoa"/>
        </authorList>
    </citation>
    <scope>IDENTIFICATION</scope>
</reference>
<dbReference type="OrthoDB" id="10044919at2759"/>
<accession>A0A914AMG2</accession>
<evidence type="ECO:0000256" key="5">
    <source>
        <dbReference type="ARBA" id="ARBA00023040"/>
    </source>
</evidence>
<dbReference type="RefSeq" id="XP_038064783.1">
    <property type="nucleotide sequence ID" value="XM_038208855.1"/>
</dbReference>
<proteinExistence type="predicted"/>
<evidence type="ECO:0000256" key="2">
    <source>
        <dbReference type="ARBA" id="ARBA00022475"/>
    </source>
</evidence>
<evidence type="ECO:0000313" key="13">
    <source>
        <dbReference type="Proteomes" id="UP000887568"/>
    </source>
</evidence>
<evidence type="ECO:0000256" key="1">
    <source>
        <dbReference type="ARBA" id="ARBA00004651"/>
    </source>
</evidence>
<evidence type="ECO:0000256" key="7">
    <source>
        <dbReference type="ARBA" id="ARBA00023170"/>
    </source>
</evidence>
<keyword evidence="8" id="KW-0807">Transducer</keyword>
<evidence type="ECO:0000313" key="12">
    <source>
        <dbReference type="EnsemblMetazoa" id="XP_038064783.1"/>
    </source>
</evidence>
<dbReference type="Gene3D" id="1.20.1070.10">
    <property type="entry name" value="Rhodopsin 7-helix transmembrane proteins"/>
    <property type="match status" value="1"/>
</dbReference>
<feature type="transmembrane region" description="Helical" evidence="10">
    <location>
        <begin position="196"/>
        <end position="215"/>
    </location>
</feature>
<feature type="domain" description="G-protein coupled receptors family 1 profile" evidence="11">
    <location>
        <begin position="40"/>
        <end position="324"/>
    </location>
</feature>
<feature type="compositionally biased region" description="Basic residues" evidence="9">
    <location>
        <begin position="259"/>
        <end position="268"/>
    </location>
</feature>
<dbReference type="SUPFAM" id="SSF81321">
    <property type="entry name" value="Family A G protein-coupled receptor-like"/>
    <property type="match status" value="1"/>
</dbReference>
<evidence type="ECO:0000256" key="4">
    <source>
        <dbReference type="ARBA" id="ARBA00022989"/>
    </source>
</evidence>
<feature type="transmembrane region" description="Helical" evidence="10">
    <location>
        <begin position="103"/>
        <end position="122"/>
    </location>
</feature>
<name>A0A914AMG2_PATMI</name>
<dbReference type="GO" id="GO:0004930">
    <property type="term" value="F:G protein-coupled receptor activity"/>
    <property type="evidence" value="ECO:0007669"/>
    <property type="project" value="UniProtKB-KW"/>
</dbReference>
<organism evidence="12 13">
    <name type="scientific">Patiria miniata</name>
    <name type="common">Bat star</name>
    <name type="synonym">Asterina miniata</name>
    <dbReference type="NCBI Taxonomy" id="46514"/>
    <lineage>
        <taxon>Eukaryota</taxon>
        <taxon>Metazoa</taxon>
        <taxon>Echinodermata</taxon>
        <taxon>Eleutherozoa</taxon>
        <taxon>Asterozoa</taxon>
        <taxon>Asteroidea</taxon>
        <taxon>Valvatacea</taxon>
        <taxon>Valvatida</taxon>
        <taxon>Asterinidae</taxon>
        <taxon>Patiria</taxon>
    </lineage>
</organism>
<dbReference type="PRINTS" id="PR00237">
    <property type="entry name" value="GPCRRHODOPSN"/>
</dbReference>
<dbReference type="EnsemblMetazoa" id="XM_038208855.1">
    <property type="protein sequence ID" value="XP_038064783.1"/>
    <property type="gene ID" value="LOC119735152"/>
</dbReference>
<dbReference type="PROSITE" id="PS50262">
    <property type="entry name" value="G_PROTEIN_RECEP_F1_2"/>
    <property type="match status" value="1"/>
</dbReference>
<keyword evidence="5" id="KW-0297">G-protein coupled receptor</keyword>